<organism evidence="1">
    <name type="scientific">uncultured Desulfobacterium sp</name>
    <dbReference type="NCBI Taxonomy" id="201089"/>
    <lineage>
        <taxon>Bacteria</taxon>
        <taxon>Pseudomonadati</taxon>
        <taxon>Thermodesulfobacteriota</taxon>
        <taxon>Desulfobacteria</taxon>
        <taxon>Desulfobacterales</taxon>
        <taxon>Desulfobacteriaceae</taxon>
        <taxon>Desulfobacterium</taxon>
        <taxon>environmental samples</taxon>
    </lineage>
</organism>
<reference evidence="1" key="1">
    <citation type="journal article" date="2011" name="Environ. Microbiol.">
        <title>Genomic insights into the metabolic potential of the polycyclic aromatic hydrocarbon degrading sulfate-reducing Deltaproteobacterium N47.</title>
        <authorList>
            <person name="Bergmann F."/>
            <person name="Selesi D."/>
            <person name="Weinmaier T."/>
            <person name="Tischler P."/>
            <person name="Rattei T."/>
            <person name="Meckenstock R.U."/>
        </authorList>
    </citation>
    <scope>NUCLEOTIDE SEQUENCE</scope>
</reference>
<dbReference type="AlphaFoldDB" id="E1YE65"/>
<evidence type="ECO:0000313" key="1">
    <source>
        <dbReference type="EMBL" id="CBX28824.1"/>
    </source>
</evidence>
<proteinExistence type="predicted"/>
<dbReference type="EMBL" id="FR695870">
    <property type="protein sequence ID" value="CBX28824.1"/>
    <property type="molecule type" value="Genomic_DNA"/>
</dbReference>
<gene>
    <name evidence="1" type="ORF">N47_B19700</name>
</gene>
<accession>E1YE65</accession>
<sequence length="70" mass="8108">MEETIESLEIEREHLYRQLQETGDFRRGIISVVYRKCGKKTAHVLKRGIQGMGRNIYGTQQSKGKATRRA</sequence>
<name>E1YE65_9BACT</name>
<protein>
    <submittedName>
        <fullName evidence="1">Uncharacterized protein</fullName>
    </submittedName>
</protein>